<feature type="transmembrane region" description="Helical" evidence="6">
    <location>
        <begin position="344"/>
        <end position="361"/>
    </location>
</feature>
<dbReference type="InterPro" id="IPR050189">
    <property type="entry name" value="MFS_Efflux_Transporters"/>
</dbReference>
<feature type="transmembrane region" description="Helical" evidence="6">
    <location>
        <begin position="304"/>
        <end position="323"/>
    </location>
</feature>
<feature type="transmembrane region" description="Helical" evidence="6">
    <location>
        <begin position="215"/>
        <end position="238"/>
    </location>
</feature>
<dbReference type="PANTHER" id="PTHR43124:SF3">
    <property type="entry name" value="CHLORAMPHENICOL EFFLUX PUMP RV0191"/>
    <property type="match status" value="1"/>
</dbReference>
<dbReference type="AlphaFoldDB" id="A0A918ECC9"/>
<dbReference type="PROSITE" id="PS50850">
    <property type="entry name" value="MFS"/>
    <property type="match status" value="1"/>
</dbReference>
<evidence type="ECO:0000256" key="5">
    <source>
        <dbReference type="ARBA" id="ARBA00023136"/>
    </source>
</evidence>
<dbReference type="Proteomes" id="UP000639606">
    <property type="component" value="Unassembled WGS sequence"/>
</dbReference>
<feature type="transmembrane region" description="Helical" evidence="6">
    <location>
        <begin position="175"/>
        <end position="195"/>
    </location>
</feature>
<sequence length="396" mass="40239">MTQQTIITDPSGTSRWRRIAALGALSVGTFSFVTTEAAPIGLLTLIAEDLDRSLTTIGSLVSAYAAVVVLASVPLTRLTRDLPRRTLLGGLLAVFAVATLASALAPTFELLLVARLVTALSQALFWSVVAPVATGMFPAHRHGAVVSTLFTGSSLAPVLGIPAGTWLGVQVGWRATFLALAAIVTATCVVVIALLPAGGGSERSAAGEEADARRYACLVVVTALGITGLFSAYTYITAQLLDVAGLPRQSLGVVLLGTGAAGVLGALISGRLVQRRPLISLVVPLATMAAAMLLLFLAGRWLPAAVVAVALLALAGSWFAAALQGRVLRVAPLSTDIASAGSSTAYNAGILAGSWLGGVLVDGPGLPATALAGSLLAAAATLVMLTEPLLARRKLR</sequence>
<feature type="transmembrane region" description="Helical" evidence="6">
    <location>
        <begin position="250"/>
        <end position="269"/>
    </location>
</feature>
<evidence type="ECO:0000313" key="9">
    <source>
        <dbReference type="Proteomes" id="UP000639606"/>
    </source>
</evidence>
<dbReference type="RefSeq" id="WP_189223002.1">
    <property type="nucleotide sequence ID" value="NZ_BMRG01000003.1"/>
</dbReference>
<feature type="transmembrane region" description="Helical" evidence="6">
    <location>
        <begin position="112"/>
        <end position="133"/>
    </location>
</feature>
<evidence type="ECO:0000259" key="7">
    <source>
        <dbReference type="PROSITE" id="PS50850"/>
    </source>
</evidence>
<organism evidence="8 9">
    <name type="scientific">Saccharothrix coeruleofusca</name>
    <dbReference type="NCBI Taxonomy" id="33919"/>
    <lineage>
        <taxon>Bacteria</taxon>
        <taxon>Bacillati</taxon>
        <taxon>Actinomycetota</taxon>
        <taxon>Actinomycetes</taxon>
        <taxon>Pseudonocardiales</taxon>
        <taxon>Pseudonocardiaceae</taxon>
        <taxon>Saccharothrix</taxon>
    </lineage>
</organism>
<feature type="transmembrane region" description="Helical" evidence="6">
    <location>
        <begin position="21"/>
        <end position="47"/>
    </location>
</feature>
<protein>
    <submittedName>
        <fullName evidence="8">MFS transporter</fullName>
    </submittedName>
</protein>
<gene>
    <name evidence="8" type="primary">araJ</name>
    <name evidence="8" type="ORF">GCM10010185_21060</name>
</gene>
<feature type="transmembrane region" description="Helical" evidence="6">
    <location>
        <begin position="87"/>
        <end position="106"/>
    </location>
</feature>
<dbReference type="Gene3D" id="1.20.1250.20">
    <property type="entry name" value="MFS general substrate transporter like domains"/>
    <property type="match status" value="1"/>
</dbReference>
<dbReference type="EMBL" id="BMRG01000003">
    <property type="protein sequence ID" value="GGP48739.1"/>
    <property type="molecule type" value="Genomic_DNA"/>
</dbReference>
<evidence type="ECO:0000256" key="6">
    <source>
        <dbReference type="SAM" id="Phobius"/>
    </source>
</evidence>
<dbReference type="GO" id="GO:0022857">
    <property type="term" value="F:transmembrane transporter activity"/>
    <property type="evidence" value="ECO:0007669"/>
    <property type="project" value="InterPro"/>
</dbReference>
<reference evidence="8" key="2">
    <citation type="submission" date="2020-09" db="EMBL/GenBank/DDBJ databases">
        <authorList>
            <person name="Sun Q."/>
            <person name="Ohkuma M."/>
        </authorList>
    </citation>
    <scope>NUCLEOTIDE SEQUENCE</scope>
    <source>
        <strain evidence="8">JCM 3313</strain>
    </source>
</reference>
<comment type="caution">
    <text evidence="8">The sequence shown here is derived from an EMBL/GenBank/DDBJ whole genome shotgun (WGS) entry which is preliminary data.</text>
</comment>
<dbReference type="PANTHER" id="PTHR43124">
    <property type="entry name" value="PURINE EFFLUX PUMP PBUE"/>
    <property type="match status" value="1"/>
</dbReference>
<keyword evidence="5 6" id="KW-0472">Membrane</keyword>
<reference evidence="8" key="1">
    <citation type="journal article" date="2014" name="Int. J. Syst. Evol. Microbiol.">
        <title>Complete genome sequence of Corynebacterium casei LMG S-19264T (=DSM 44701T), isolated from a smear-ripened cheese.</title>
        <authorList>
            <consortium name="US DOE Joint Genome Institute (JGI-PGF)"/>
            <person name="Walter F."/>
            <person name="Albersmeier A."/>
            <person name="Kalinowski J."/>
            <person name="Ruckert C."/>
        </authorList>
    </citation>
    <scope>NUCLEOTIDE SEQUENCE</scope>
    <source>
        <strain evidence="8">JCM 3313</strain>
    </source>
</reference>
<evidence type="ECO:0000256" key="4">
    <source>
        <dbReference type="ARBA" id="ARBA00022989"/>
    </source>
</evidence>
<dbReference type="InterPro" id="IPR011701">
    <property type="entry name" value="MFS"/>
</dbReference>
<name>A0A918ECC9_9PSEU</name>
<keyword evidence="9" id="KW-1185">Reference proteome</keyword>
<comment type="subcellular location">
    <subcellularLocation>
        <location evidence="1">Cell membrane</location>
        <topology evidence="1">Multi-pass membrane protein</topology>
    </subcellularLocation>
</comment>
<feature type="domain" description="Major facilitator superfamily (MFS) profile" evidence="7">
    <location>
        <begin position="21"/>
        <end position="391"/>
    </location>
</feature>
<dbReference type="Pfam" id="PF07690">
    <property type="entry name" value="MFS_1"/>
    <property type="match status" value="1"/>
</dbReference>
<feature type="transmembrane region" description="Helical" evidence="6">
    <location>
        <begin position="367"/>
        <end position="386"/>
    </location>
</feature>
<dbReference type="CDD" id="cd17324">
    <property type="entry name" value="MFS_NepI_like"/>
    <property type="match status" value="1"/>
</dbReference>
<feature type="transmembrane region" description="Helical" evidence="6">
    <location>
        <begin position="278"/>
        <end position="298"/>
    </location>
</feature>
<dbReference type="SUPFAM" id="SSF103473">
    <property type="entry name" value="MFS general substrate transporter"/>
    <property type="match status" value="1"/>
</dbReference>
<accession>A0A918ECC9</accession>
<evidence type="ECO:0000256" key="1">
    <source>
        <dbReference type="ARBA" id="ARBA00004651"/>
    </source>
</evidence>
<keyword evidence="4 6" id="KW-1133">Transmembrane helix</keyword>
<evidence type="ECO:0000256" key="3">
    <source>
        <dbReference type="ARBA" id="ARBA00022692"/>
    </source>
</evidence>
<dbReference type="GO" id="GO:0005886">
    <property type="term" value="C:plasma membrane"/>
    <property type="evidence" value="ECO:0007669"/>
    <property type="project" value="UniProtKB-SubCell"/>
</dbReference>
<keyword evidence="2" id="KW-1003">Cell membrane</keyword>
<feature type="transmembrane region" description="Helical" evidence="6">
    <location>
        <begin position="53"/>
        <end position="75"/>
    </location>
</feature>
<dbReference type="InterPro" id="IPR020846">
    <property type="entry name" value="MFS_dom"/>
</dbReference>
<evidence type="ECO:0000313" key="8">
    <source>
        <dbReference type="EMBL" id="GGP48739.1"/>
    </source>
</evidence>
<feature type="transmembrane region" description="Helical" evidence="6">
    <location>
        <begin position="145"/>
        <end position="169"/>
    </location>
</feature>
<keyword evidence="3 6" id="KW-0812">Transmembrane</keyword>
<dbReference type="InterPro" id="IPR036259">
    <property type="entry name" value="MFS_trans_sf"/>
</dbReference>
<evidence type="ECO:0000256" key="2">
    <source>
        <dbReference type="ARBA" id="ARBA00022475"/>
    </source>
</evidence>
<proteinExistence type="predicted"/>